<accession>A0A0A9BT42</accession>
<name>A0A0A9BT42_ARUDO</name>
<protein>
    <submittedName>
        <fullName evidence="1">Uncharacterized protein</fullName>
    </submittedName>
</protein>
<sequence length="66" mass="7338">MLFEASCSSGKAVQPDKTRRVLQPVFWPNSMSVSSLSPTIHILDVSRLKLQQLKTAMILSVTITCF</sequence>
<reference evidence="1" key="2">
    <citation type="journal article" date="2015" name="Data Brief">
        <title>Shoot transcriptome of the giant reed, Arundo donax.</title>
        <authorList>
            <person name="Barrero R.A."/>
            <person name="Guerrero F.D."/>
            <person name="Moolhuijzen P."/>
            <person name="Goolsby J.A."/>
            <person name="Tidwell J."/>
            <person name="Bellgard S.E."/>
            <person name="Bellgard M.I."/>
        </authorList>
    </citation>
    <scope>NUCLEOTIDE SEQUENCE</scope>
    <source>
        <tissue evidence="1">Shoot tissue taken approximately 20 cm above the soil surface</tissue>
    </source>
</reference>
<dbReference type="AlphaFoldDB" id="A0A0A9BT42"/>
<dbReference type="EMBL" id="GBRH01232522">
    <property type="protein sequence ID" value="JAD65373.1"/>
    <property type="molecule type" value="Transcribed_RNA"/>
</dbReference>
<organism evidence="1">
    <name type="scientific">Arundo donax</name>
    <name type="common">Giant reed</name>
    <name type="synonym">Donax arundinaceus</name>
    <dbReference type="NCBI Taxonomy" id="35708"/>
    <lineage>
        <taxon>Eukaryota</taxon>
        <taxon>Viridiplantae</taxon>
        <taxon>Streptophyta</taxon>
        <taxon>Embryophyta</taxon>
        <taxon>Tracheophyta</taxon>
        <taxon>Spermatophyta</taxon>
        <taxon>Magnoliopsida</taxon>
        <taxon>Liliopsida</taxon>
        <taxon>Poales</taxon>
        <taxon>Poaceae</taxon>
        <taxon>PACMAD clade</taxon>
        <taxon>Arundinoideae</taxon>
        <taxon>Arundineae</taxon>
        <taxon>Arundo</taxon>
    </lineage>
</organism>
<evidence type="ECO:0000313" key="1">
    <source>
        <dbReference type="EMBL" id="JAD65373.1"/>
    </source>
</evidence>
<proteinExistence type="predicted"/>
<reference evidence="1" key="1">
    <citation type="submission" date="2014-09" db="EMBL/GenBank/DDBJ databases">
        <authorList>
            <person name="Magalhaes I.L.F."/>
            <person name="Oliveira U."/>
            <person name="Santos F.R."/>
            <person name="Vidigal T.H.D.A."/>
            <person name="Brescovit A.D."/>
            <person name="Santos A.J."/>
        </authorList>
    </citation>
    <scope>NUCLEOTIDE SEQUENCE</scope>
    <source>
        <tissue evidence="1">Shoot tissue taken approximately 20 cm above the soil surface</tissue>
    </source>
</reference>